<evidence type="ECO:0000313" key="6">
    <source>
        <dbReference type="Proteomes" id="UP001231189"/>
    </source>
</evidence>
<dbReference type="InterPro" id="IPR001878">
    <property type="entry name" value="Znf_CCHC"/>
</dbReference>
<feature type="compositionally biased region" description="Basic residues" evidence="3">
    <location>
        <begin position="483"/>
        <end position="492"/>
    </location>
</feature>
<dbReference type="PROSITE" id="PS50158">
    <property type="entry name" value="ZF_CCHC"/>
    <property type="match status" value="1"/>
</dbReference>
<proteinExistence type="predicted"/>
<dbReference type="GO" id="GO:0008270">
    <property type="term" value="F:zinc ion binding"/>
    <property type="evidence" value="ECO:0007669"/>
    <property type="project" value="UniProtKB-KW"/>
</dbReference>
<keyword evidence="1" id="KW-0863">Zinc-finger</keyword>
<evidence type="ECO:0000256" key="1">
    <source>
        <dbReference type="PROSITE-ProRule" id="PRU00047"/>
    </source>
</evidence>
<dbReference type="InterPro" id="IPR036875">
    <property type="entry name" value="Znf_CCHC_sf"/>
</dbReference>
<evidence type="ECO:0000313" key="5">
    <source>
        <dbReference type="EMBL" id="KAK1677930.1"/>
    </source>
</evidence>
<dbReference type="SUPFAM" id="SSF57756">
    <property type="entry name" value="Retrovirus zinc finger-like domains"/>
    <property type="match status" value="1"/>
</dbReference>
<feature type="region of interest" description="Disordered" evidence="3">
    <location>
        <begin position="483"/>
        <end position="523"/>
    </location>
</feature>
<feature type="compositionally biased region" description="Low complexity" evidence="3">
    <location>
        <begin position="441"/>
        <end position="451"/>
    </location>
</feature>
<evidence type="ECO:0000256" key="2">
    <source>
        <dbReference type="SAM" id="Coils"/>
    </source>
</evidence>
<dbReference type="GO" id="GO:0003676">
    <property type="term" value="F:nucleic acid binding"/>
    <property type="evidence" value="ECO:0007669"/>
    <property type="project" value="InterPro"/>
</dbReference>
<name>A0AAD8T857_LOLMU</name>
<sequence length="609" mass="66906">MCAAGWEGHGQRSRRLSARVEANLGSSTDDSLAGGGGEARRMKTPAEDAEGPTVGAKCRGIVTAYAIGWLIEVVLRDLTVVSGCGYGHDDSDVPRFEASDGGKTSTPAMSVCDDHTGTCGGMGSNPQDFVKQAQARKAFHLVEVKIVVIELKWNAQGSTVPPTMEPNMSRGDKDEDEYEEEDWVVSLRDKGKSVFKYANDVASLKNDLEEEQETIASLEEQLETLEVSQNEIVSKLTKERDHAKAQVKMLKKENPKVGVGHDKLVKDLDDLDKAHKVLESEHSILTKSHEQLQASYLKEHAMLPSLLNMSCDDACATNSTSCEASILKENVELRAQLELLTRNYGKLEENHGKLSSSHEDLLASHDRLKLAHEAIISKATPCSTSSSTCVVTNHVEEIKELKAQITSLKNDLVKSHEGKCKLDMMLSVQQSPNDKSGLGFKSNNKNKSNNNNKKKKGQVQVKDPAKIVCFKCKIEGHHVRSCPLKKKQKGKRPQAQTHIQPQVEEIPLPKKNQANAPIVEKSSEKKEKKRTCYICREKGHISSFCTIGTSSNSITIDDVYSLRKDEGGNVFAKYVGAQSGVKKRTIWVAKPIVTNLLGPNLVGDQQSKT</sequence>
<protein>
    <recommendedName>
        <fullName evidence="4">CCHC-type domain-containing protein</fullName>
    </recommendedName>
</protein>
<reference evidence="5" key="1">
    <citation type="submission" date="2023-07" db="EMBL/GenBank/DDBJ databases">
        <title>A chromosome-level genome assembly of Lolium multiflorum.</title>
        <authorList>
            <person name="Chen Y."/>
            <person name="Copetti D."/>
            <person name="Kolliker R."/>
            <person name="Studer B."/>
        </authorList>
    </citation>
    <scope>NUCLEOTIDE SEQUENCE</scope>
    <source>
        <strain evidence="5">02402/16</strain>
        <tissue evidence="5">Leaf</tissue>
    </source>
</reference>
<keyword evidence="2" id="KW-0175">Coiled coil</keyword>
<dbReference type="Pfam" id="PF00098">
    <property type="entry name" value="zf-CCHC"/>
    <property type="match status" value="1"/>
</dbReference>
<keyword evidence="1" id="KW-0479">Metal-binding</keyword>
<keyword evidence="6" id="KW-1185">Reference proteome</keyword>
<dbReference type="EMBL" id="JAUUTY010000002">
    <property type="protein sequence ID" value="KAK1677930.1"/>
    <property type="molecule type" value="Genomic_DNA"/>
</dbReference>
<gene>
    <name evidence="5" type="ORF">QYE76_038778</name>
</gene>
<dbReference type="Gene3D" id="4.10.60.10">
    <property type="entry name" value="Zinc finger, CCHC-type"/>
    <property type="match status" value="1"/>
</dbReference>
<feature type="domain" description="CCHC-type" evidence="4">
    <location>
        <begin position="469"/>
        <end position="483"/>
    </location>
</feature>
<organism evidence="5 6">
    <name type="scientific">Lolium multiflorum</name>
    <name type="common">Italian ryegrass</name>
    <name type="synonym">Lolium perenne subsp. multiflorum</name>
    <dbReference type="NCBI Taxonomy" id="4521"/>
    <lineage>
        <taxon>Eukaryota</taxon>
        <taxon>Viridiplantae</taxon>
        <taxon>Streptophyta</taxon>
        <taxon>Embryophyta</taxon>
        <taxon>Tracheophyta</taxon>
        <taxon>Spermatophyta</taxon>
        <taxon>Magnoliopsida</taxon>
        <taxon>Liliopsida</taxon>
        <taxon>Poales</taxon>
        <taxon>Poaceae</taxon>
        <taxon>BOP clade</taxon>
        <taxon>Pooideae</taxon>
        <taxon>Poodae</taxon>
        <taxon>Poeae</taxon>
        <taxon>Poeae Chloroplast Group 2 (Poeae type)</taxon>
        <taxon>Loliodinae</taxon>
        <taxon>Loliinae</taxon>
        <taxon>Lolium</taxon>
    </lineage>
</organism>
<evidence type="ECO:0000259" key="4">
    <source>
        <dbReference type="PROSITE" id="PS50158"/>
    </source>
</evidence>
<dbReference type="AlphaFoldDB" id="A0AAD8T857"/>
<comment type="caution">
    <text evidence="5">The sequence shown here is derived from an EMBL/GenBank/DDBJ whole genome shotgun (WGS) entry which is preliminary data.</text>
</comment>
<keyword evidence="1" id="KW-0862">Zinc</keyword>
<evidence type="ECO:0000256" key="3">
    <source>
        <dbReference type="SAM" id="MobiDB-lite"/>
    </source>
</evidence>
<accession>A0AAD8T857</accession>
<feature type="coiled-coil region" evidence="2">
    <location>
        <begin position="194"/>
        <end position="281"/>
    </location>
</feature>
<feature type="region of interest" description="Disordered" evidence="3">
    <location>
        <begin position="430"/>
        <end position="460"/>
    </location>
</feature>
<dbReference type="Proteomes" id="UP001231189">
    <property type="component" value="Unassembled WGS sequence"/>
</dbReference>
<dbReference type="SMART" id="SM00343">
    <property type="entry name" value="ZnF_C2HC"/>
    <property type="match status" value="2"/>
</dbReference>
<feature type="region of interest" description="Disordered" evidence="3">
    <location>
        <begin position="21"/>
        <end position="52"/>
    </location>
</feature>